<dbReference type="Proteomes" id="UP000764110">
    <property type="component" value="Unassembled WGS sequence"/>
</dbReference>
<evidence type="ECO:0000256" key="1">
    <source>
        <dbReference type="SAM" id="MobiDB-lite"/>
    </source>
</evidence>
<protein>
    <submittedName>
        <fullName evidence="4">Uncharacterized protein</fullName>
    </submittedName>
</protein>
<dbReference type="AlphaFoldDB" id="A0A9P8S5K7"/>
<keyword evidence="3" id="KW-0732">Signal</keyword>
<comment type="caution">
    <text evidence="4">The sequence shown here is derived from an EMBL/GenBank/DDBJ whole genome shotgun (WGS) entry which is preliminary data.</text>
</comment>
<accession>A0A9P8S5K7</accession>
<proteinExistence type="predicted"/>
<evidence type="ECO:0000313" key="5">
    <source>
        <dbReference type="Proteomes" id="UP000764110"/>
    </source>
</evidence>
<evidence type="ECO:0000256" key="3">
    <source>
        <dbReference type="SAM" id="SignalP"/>
    </source>
</evidence>
<feature type="region of interest" description="Disordered" evidence="1">
    <location>
        <begin position="149"/>
        <end position="174"/>
    </location>
</feature>
<feature type="compositionally biased region" description="Polar residues" evidence="1">
    <location>
        <begin position="276"/>
        <end position="289"/>
    </location>
</feature>
<feature type="compositionally biased region" description="Basic and acidic residues" evidence="1">
    <location>
        <begin position="293"/>
        <end position="303"/>
    </location>
</feature>
<dbReference type="PANTHER" id="PTHR16861:SF7">
    <property type="entry name" value="MEMBRANE ANCHOR OPY2 N-TERMINAL DOMAIN-CONTAINING PROTEIN"/>
    <property type="match status" value="1"/>
</dbReference>
<feature type="compositionally biased region" description="Low complexity" evidence="1">
    <location>
        <begin position="25"/>
        <end position="39"/>
    </location>
</feature>
<dbReference type="EMBL" id="JACEFI010000016">
    <property type="protein sequence ID" value="KAH0594333.1"/>
    <property type="molecule type" value="Genomic_DNA"/>
</dbReference>
<evidence type="ECO:0000256" key="2">
    <source>
        <dbReference type="SAM" id="Phobius"/>
    </source>
</evidence>
<feature type="signal peptide" evidence="3">
    <location>
        <begin position="1"/>
        <end position="19"/>
    </location>
</feature>
<keyword evidence="5" id="KW-1185">Reference proteome</keyword>
<evidence type="ECO:0000313" key="4">
    <source>
        <dbReference type="EMBL" id="KAH0594333.1"/>
    </source>
</evidence>
<name>A0A9P8S5K7_9HYPO</name>
<dbReference type="PANTHER" id="PTHR16861">
    <property type="entry name" value="GLYCOPROTEIN 38"/>
    <property type="match status" value="1"/>
</dbReference>
<reference evidence="4 5" key="1">
    <citation type="submission" date="2020-07" db="EMBL/GenBank/DDBJ databases">
        <title>Metarhizium humberi genome.</title>
        <authorList>
            <person name="Lysoe E."/>
        </authorList>
    </citation>
    <scope>NUCLEOTIDE SEQUENCE [LARGE SCALE GENOMIC DNA]</scope>
    <source>
        <strain evidence="4 5">ESALQ1638</strain>
    </source>
</reference>
<organism evidence="4 5">
    <name type="scientific">Metarhizium humberi</name>
    <dbReference type="NCBI Taxonomy" id="2596975"/>
    <lineage>
        <taxon>Eukaryota</taxon>
        <taxon>Fungi</taxon>
        <taxon>Dikarya</taxon>
        <taxon>Ascomycota</taxon>
        <taxon>Pezizomycotina</taxon>
        <taxon>Sordariomycetes</taxon>
        <taxon>Hypocreomycetidae</taxon>
        <taxon>Hypocreales</taxon>
        <taxon>Clavicipitaceae</taxon>
        <taxon>Metarhizium</taxon>
    </lineage>
</organism>
<feature type="region of interest" description="Disordered" evidence="1">
    <location>
        <begin position="23"/>
        <end position="44"/>
    </location>
</feature>
<keyword evidence="2" id="KW-0812">Transmembrane</keyword>
<feature type="chain" id="PRO_5040156115" evidence="3">
    <location>
        <begin position="20"/>
        <end position="303"/>
    </location>
</feature>
<keyword evidence="2" id="KW-0472">Membrane</keyword>
<feature type="transmembrane region" description="Helical" evidence="2">
    <location>
        <begin position="177"/>
        <end position="202"/>
    </location>
</feature>
<feature type="region of interest" description="Disordered" evidence="1">
    <location>
        <begin position="245"/>
        <end position="303"/>
    </location>
</feature>
<sequence>MLGFQHYFMAALLVAGAYASTNTMPPSTTKPQPQQTSKTGPAITTSPVSYNRLEKALTTTQTCGYFASDTDSPFACGGTSVCVHNDKRSLMACCGLLTDCLVPTTCLPFNSSLGTSSVDKSNTLYCLLQCEANAITTPIYYIYLTTDTSSTTSTTTSEPSSSPTSTTTSEPPSSTPVGAIVGGVAGGIAGLAIISLLVFFLLRRRKKKISTPQQPFMSEYSPDFNRASQCSSSAAYDQRSSVAATTTGASSAFERQQGLGGSSMSPPVAFYPSDVTGMQPQYQGTQDLSMSDKPSRLHEMSTG</sequence>
<keyword evidence="2" id="KW-1133">Transmembrane helix</keyword>
<gene>
    <name evidence="4" type="ORF">MHUMG1_07681</name>
</gene>